<keyword evidence="9 12" id="KW-0496">Mitochondrion</keyword>
<dbReference type="Ensembl" id="ENSACAT00000029099.1">
    <property type="protein sequence ID" value="ENSACAP00000021687.1"/>
    <property type="gene ID" value="ENSACAG00000028230.1"/>
</dbReference>
<evidence type="ECO:0000313" key="15">
    <source>
        <dbReference type="Ensembl" id="ENSACAP00000021687.1"/>
    </source>
</evidence>
<keyword evidence="16" id="KW-1185">Reference proteome</keyword>
<dbReference type="GO" id="GO:0015986">
    <property type="term" value="P:proton motive force-driven ATP synthesis"/>
    <property type="evidence" value="ECO:0007669"/>
    <property type="project" value="InterPro"/>
</dbReference>
<evidence type="ECO:0000256" key="1">
    <source>
        <dbReference type="ARBA" id="ARBA00004304"/>
    </source>
</evidence>
<name>B3GSZ4_ANOCA</name>
<keyword evidence="3 12" id="KW-0813">Transport</keyword>
<keyword evidence="5 12" id="KW-0812">Transmembrane</keyword>
<evidence type="ECO:0000256" key="8">
    <source>
        <dbReference type="ARBA" id="ARBA00023065"/>
    </source>
</evidence>
<protein>
    <recommendedName>
        <fullName evidence="12">ATP synthase complex subunit 8</fullName>
    </recommendedName>
</protein>
<dbReference type="EMBL" id="EU747728">
    <property type="protein sequence ID" value="ACD81887.2"/>
    <property type="molecule type" value="Genomic_DNA"/>
</dbReference>
<evidence type="ECO:0000256" key="4">
    <source>
        <dbReference type="ARBA" id="ARBA00022547"/>
    </source>
</evidence>
<evidence type="ECO:0000256" key="9">
    <source>
        <dbReference type="ARBA" id="ARBA00023128"/>
    </source>
</evidence>
<evidence type="ECO:0000256" key="13">
    <source>
        <dbReference type="SAM" id="Phobius"/>
    </source>
</evidence>
<dbReference type="GO" id="GO:0045259">
    <property type="term" value="C:proton-transporting ATP synthase complex"/>
    <property type="evidence" value="ECO:0007669"/>
    <property type="project" value="UniProtKB-KW"/>
</dbReference>
<dbReference type="GO" id="GO:0015078">
    <property type="term" value="F:proton transmembrane transporter activity"/>
    <property type="evidence" value="ECO:0007669"/>
    <property type="project" value="InterPro"/>
</dbReference>
<evidence type="ECO:0000256" key="12">
    <source>
        <dbReference type="RuleBase" id="RU003661"/>
    </source>
</evidence>
<evidence type="ECO:0000256" key="3">
    <source>
        <dbReference type="ARBA" id="ARBA00022448"/>
    </source>
</evidence>
<evidence type="ECO:0000256" key="11">
    <source>
        <dbReference type="ARBA" id="ARBA00023310"/>
    </source>
</evidence>
<dbReference type="InterPro" id="IPR001421">
    <property type="entry name" value="ATP8_metazoa"/>
</dbReference>
<dbReference type="Pfam" id="PF00895">
    <property type="entry name" value="ATP-synt_8"/>
    <property type="match status" value="1"/>
</dbReference>
<dbReference type="AlphaFoldDB" id="B3GSZ4"/>
<keyword evidence="4 12" id="KW-0138">CF(0)</keyword>
<reference evidence="14" key="2">
    <citation type="submission" date="2011-01" db="EMBL/GenBank/DDBJ databases">
        <authorList>
            <consortium name="Anolis Genome Consortium"/>
            <person name="Castoe T.A."/>
            <person name="Jiang Z.J."/>
            <person name="Gu W."/>
            <person name="Wang Z.O."/>
            <person name="Pollock D.D."/>
        </authorList>
    </citation>
    <scope>NUCLEOTIDE SEQUENCE</scope>
</reference>
<proteinExistence type="inferred from homology"/>
<dbReference type="HOGENOM" id="CLU_212888_0_0_1"/>
<dbReference type="KEGG" id="acs:6385972"/>
<organism evidence="14 16">
    <name type="scientific">Anolis carolinensis</name>
    <name type="common">Green anole</name>
    <name type="synonym">American chameleon</name>
    <dbReference type="NCBI Taxonomy" id="28377"/>
    <lineage>
        <taxon>Eukaryota</taxon>
        <taxon>Metazoa</taxon>
        <taxon>Chordata</taxon>
        <taxon>Craniata</taxon>
        <taxon>Vertebrata</taxon>
        <taxon>Euteleostomi</taxon>
        <taxon>Lepidosauria</taxon>
        <taxon>Squamata</taxon>
        <taxon>Bifurcata</taxon>
        <taxon>Unidentata</taxon>
        <taxon>Episquamata</taxon>
        <taxon>Toxicofera</taxon>
        <taxon>Iguania</taxon>
        <taxon>Dactyloidae</taxon>
        <taxon>Anolis</taxon>
    </lineage>
</organism>
<sequence length="55" mass="6696">MPQLNPSPWLMIFFLIWLFLTLVLFNKALKPMFPNTTETKEMTKPAPQPWNWPWY</sequence>
<feature type="transmembrane region" description="Helical" evidence="13">
    <location>
        <begin position="6"/>
        <end position="25"/>
    </location>
</feature>
<keyword evidence="7 13" id="KW-1133">Transmembrane helix</keyword>
<comment type="similarity">
    <text evidence="2 12">Belongs to the ATPase protein 8 family.</text>
</comment>
<dbReference type="PANTHER" id="PTHR39937">
    <property type="entry name" value="ATP SYNTHASE PROTEIN 8"/>
    <property type="match status" value="1"/>
</dbReference>
<evidence type="ECO:0000313" key="14">
    <source>
        <dbReference type="EMBL" id="ACD81887.2"/>
    </source>
</evidence>
<evidence type="ECO:0000256" key="5">
    <source>
        <dbReference type="ARBA" id="ARBA00022692"/>
    </source>
</evidence>
<reference evidence="15" key="3">
    <citation type="submission" date="2025-05" db="UniProtKB">
        <authorList>
            <consortium name="Ensembl"/>
        </authorList>
    </citation>
    <scope>IDENTIFICATION</scope>
</reference>
<dbReference type="STRING" id="28377.ENSACAP00000021687"/>
<evidence type="ECO:0000256" key="7">
    <source>
        <dbReference type="ARBA" id="ARBA00022989"/>
    </source>
</evidence>
<keyword evidence="8 12" id="KW-0406">Ion transport</keyword>
<evidence type="ECO:0000256" key="6">
    <source>
        <dbReference type="ARBA" id="ARBA00022781"/>
    </source>
</evidence>
<dbReference type="Bgee" id="ENSACAG00000028230">
    <property type="expression patterns" value="Expressed in kidney and 13 other cell types or tissues"/>
</dbReference>
<evidence type="ECO:0000256" key="10">
    <source>
        <dbReference type="ARBA" id="ARBA00023136"/>
    </source>
</evidence>
<comment type="subcellular location">
    <subcellularLocation>
        <location evidence="1 12">Mitochondrion membrane</location>
        <topology evidence="1 12">Single-pass membrane protein</topology>
    </subcellularLocation>
</comment>
<dbReference type="OMA" id="MVFILIW"/>
<dbReference type="GO" id="GO:0031966">
    <property type="term" value="C:mitochondrial membrane"/>
    <property type="evidence" value="ECO:0007669"/>
    <property type="project" value="UniProtKB-SubCell"/>
</dbReference>
<evidence type="ECO:0000256" key="2">
    <source>
        <dbReference type="ARBA" id="ARBA00008892"/>
    </source>
</evidence>
<dbReference type="PANTHER" id="PTHR39937:SF1">
    <property type="entry name" value="ATP SYNTHASE PROTEIN 8"/>
    <property type="match status" value="1"/>
</dbReference>
<evidence type="ECO:0000313" key="16">
    <source>
        <dbReference type="Proteomes" id="UP000001646"/>
    </source>
</evidence>
<dbReference type="InterPro" id="IPR050635">
    <property type="entry name" value="ATPase_protein_8"/>
</dbReference>
<reference evidence="14 16" key="1">
    <citation type="journal article" date="2008" name="PLoS ONE">
        <title>Adaptive evolution and functional redesign of core metabolic proteins in snakes.</title>
        <authorList>
            <person name="Castoe T.A."/>
            <person name="Jiang Z.J."/>
            <person name="Gu W."/>
            <person name="Wang Z.O."/>
            <person name="Pollock D.D."/>
        </authorList>
    </citation>
    <scope>NUCLEOTIDE SEQUENCE [LARGE SCALE GENOMIC DNA]</scope>
    <source>
        <strain evidence="15 16">JBL SC #1</strain>
    </source>
</reference>
<keyword evidence="11" id="KW-0066">ATP synthesis</keyword>
<gene>
    <name evidence="14" type="primary">ATP8</name>
</gene>
<keyword evidence="6 12" id="KW-0375">Hydrogen ion transport</keyword>
<dbReference type="Proteomes" id="UP000001646">
    <property type="component" value="Mitochondrion"/>
</dbReference>
<geneLocation type="mitochondrion" evidence="14 15"/>
<accession>B3GSZ4</accession>
<keyword evidence="10 13" id="KW-0472">Membrane</keyword>